<feature type="binding site" evidence="13">
    <location>
        <position position="138"/>
    </location>
    <ligand>
        <name>Ca(2+)</name>
        <dbReference type="ChEBI" id="CHEBI:29108"/>
    </ligand>
</feature>
<dbReference type="NCBIfam" id="TIGR01266">
    <property type="entry name" value="fum_ac_acetase"/>
    <property type="match status" value="1"/>
</dbReference>
<dbReference type="GO" id="GO:1902000">
    <property type="term" value="P:homogentisate catabolic process"/>
    <property type="evidence" value="ECO:0007669"/>
    <property type="project" value="TreeGrafter"/>
</dbReference>
<evidence type="ECO:0000256" key="1">
    <source>
        <dbReference type="ARBA" id="ARBA00001913"/>
    </source>
</evidence>
<feature type="domain" description="Fumarylacetoacetase-like C-terminal" evidence="14">
    <location>
        <begin position="137"/>
        <end position="433"/>
    </location>
</feature>
<feature type="binding site" evidence="12">
    <location>
        <position position="255"/>
    </location>
    <ligand>
        <name>substrate</name>
    </ligand>
</feature>
<feature type="binding site" evidence="12">
    <location>
        <position position="140"/>
    </location>
    <ligand>
        <name>substrate</name>
    </ligand>
</feature>
<dbReference type="InterPro" id="IPR005959">
    <property type="entry name" value="Fumarylacetoacetase"/>
</dbReference>
<feature type="domain" description="Fumarylacetoacetase N-terminal" evidence="15">
    <location>
        <begin position="29"/>
        <end position="130"/>
    </location>
</feature>
<comment type="pathway">
    <text evidence="3">Amino-acid degradation; L-phenylalanine degradation; acetoacetate and fumarate from L-phenylalanine: step 6/6.</text>
</comment>
<dbReference type="GO" id="GO:0046872">
    <property type="term" value="F:metal ion binding"/>
    <property type="evidence" value="ECO:0007669"/>
    <property type="project" value="UniProtKB-KW"/>
</dbReference>
<feature type="active site" description="Proton acceptor" evidence="11">
    <location>
        <position position="145"/>
    </location>
</feature>
<feature type="binding site" evidence="13">
    <location>
        <position position="244"/>
    </location>
    <ligand>
        <name>Mg(2+)</name>
        <dbReference type="ChEBI" id="CHEBI:18420"/>
    </ligand>
</feature>
<dbReference type="InterPro" id="IPR015377">
    <property type="entry name" value="Fumarylacetoacetase_N"/>
</dbReference>
<evidence type="ECO:0000313" key="16">
    <source>
        <dbReference type="EMBL" id="CAB4048581.1"/>
    </source>
</evidence>
<feature type="binding site" evidence="13">
    <location>
        <position position="264"/>
    </location>
    <ligand>
        <name>Mg(2+)</name>
        <dbReference type="ChEBI" id="CHEBI:18420"/>
    </ligand>
</feature>
<comment type="cofactor">
    <cofactor evidence="1 13">
        <name>Ca(2+)</name>
        <dbReference type="ChEBI" id="CHEBI:29108"/>
    </cofactor>
</comment>
<dbReference type="PANTHER" id="PTHR43069:SF2">
    <property type="entry name" value="FUMARYLACETOACETASE"/>
    <property type="match status" value="1"/>
</dbReference>
<dbReference type="PANTHER" id="PTHR43069">
    <property type="entry name" value="FUMARYLACETOACETASE"/>
    <property type="match status" value="1"/>
</dbReference>
<evidence type="ECO:0000256" key="6">
    <source>
        <dbReference type="ARBA" id="ARBA00022801"/>
    </source>
</evidence>
<keyword evidence="10" id="KW-0585">Phenylalanine catabolism</keyword>
<keyword evidence="6" id="KW-0378">Hydrolase</keyword>
<feature type="binding site" evidence="13">
    <location>
        <position position="244"/>
    </location>
    <ligand>
        <name>Ca(2+)</name>
        <dbReference type="ChEBI" id="CHEBI:29108"/>
    </ligand>
</feature>
<dbReference type="InterPro" id="IPR036462">
    <property type="entry name" value="Fumarylacetoacetase_N_sf"/>
</dbReference>
<evidence type="ECO:0000256" key="5">
    <source>
        <dbReference type="ARBA" id="ARBA00022723"/>
    </source>
</evidence>
<organism evidence="16 17">
    <name type="scientific">Paraburkholderia phenoliruptrix</name>
    <dbReference type="NCBI Taxonomy" id="252970"/>
    <lineage>
        <taxon>Bacteria</taxon>
        <taxon>Pseudomonadati</taxon>
        <taxon>Pseudomonadota</taxon>
        <taxon>Betaproteobacteria</taxon>
        <taxon>Burkholderiales</taxon>
        <taxon>Burkholderiaceae</taxon>
        <taxon>Paraburkholderia</taxon>
    </lineage>
</organism>
<dbReference type="SUPFAM" id="SSF63433">
    <property type="entry name" value="Fumarylacetoacetate hydrolase, FAH, N-terminal domain"/>
    <property type="match status" value="1"/>
</dbReference>
<dbReference type="Pfam" id="PF09298">
    <property type="entry name" value="FAA_hydrolase_N"/>
    <property type="match status" value="1"/>
</dbReference>
<evidence type="ECO:0000259" key="15">
    <source>
        <dbReference type="Pfam" id="PF09298"/>
    </source>
</evidence>
<accession>A0A6J5K3N4</accession>
<dbReference type="GO" id="GO:0004334">
    <property type="term" value="F:fumarylacetoacetase activity"/>
    <property type="evidence" value="ECO:0007669"/>
    <property type="project" value="UniProtKB-EC"/>
</dbReference>
<evidence type="ECO:0000256" key="7">
    <source>
        <dbReference type="ARBA" id="ARBA00022837"/>
    </source>
</evidence>
<dbReference type="GO" id="GO:0006559">
    <property type="term" value="P:L-phenylalanine catabolic process"/>
    <property type="evidence" value="ECO:0007669"/>
    <property type="project" value="UniProtKB-UniPathway"/>
</dbReference>
<evidence type="ECO:0000256" key="11">
    <source>
        <dbReference type="PIRSR" id="PIRSR605959-1"/>
    </source>
</evidence>
<dbReference type="EMBL" id="CADILN010000002">
    <property type="protein sequence ID" value="CAB4048581.1"/>
    <property type="molecule type" value="Genomic_DNA"/>
</dbReference>
<dbReference type="Gene3D" id="2.30.30.230">
    <property type="entry name" value="Fumarylacetoacetase, N-terminal domain"/>
    <property type="match status" value="1"/>
</dbReference>
<dbReference type="Proteomes" id="UP000494102">
    <property type="component" value="Unassembled WGS sequence"/>
</dbReference>
<dbReference type="InterPro" id="IPR011234">
    <property type="entry name" value="Fumarylacetoacetase-like_C"/>
</dbReference>
<feature type="binding site" evidence="13">
    <location>
        <position position="212"/>
    </location>
    <ligand>
        <name>Ca(2+)</name>
        <dbReference type="ChEBI" id="CHEBI:29108"/>
    </ligand>
</feature>
<evidence type="ECO:0000256" key="13">
    <source>
        <dbReference type="PIRSR" id="PIRSR605959-3"/>
    </source>
</evidence>
<keyword evidence="7 13" id="KW-0106">Calcium</keyword>
<feature type="binding site" evidence="13">
    <location>
        <position position="210"/>
    </location>
    <ligand>
        <name>Ca(2+)</name>
        <dbReference type="ChEBI" id="CHEBI:29108"/>
    </ligand>
</feature>
<evidence type="ECO:0000259" key="14">
    <source>
        <dbReference type="Pfam" id="PF01557"/>
    </source>
</evidence>
<evidence type="ECO:0000256" key="3">
    <source>
        <dbReference type="ARBA" id="ARBA00004782"/>
    </source>
</evidence>
<keyword evidence="5 13" id="KW-0479">Metal-binding</keyword>
<dbReference type="GO" id="GO:0006572">
    <property type="term" value="P:L-tyrosine catabolic process"/>
    <property type="evidence" value="ECO:0007669"/>
    <property type="project" value="UniProtKB-KW"/>
</dbReference>
<evidence type="ECO:0000256" key="12">
    <source>
        <dbReference type="PIRSR" id="PIRSR605959-2"/>
    </source>
</evidence>
<dbReference type="GeneID" id="27797225"/>
<sequence>MSKINKSHAASLISWVTSANDGVTDFPIQNLPHGVFRRAGSDETFRGGVAIGDQILDIRATLDRHLFPSDVIETATAAARAPLNDFMALPRSHRSALRAALSTLLSSDFPRRTDAIECLVPQSDAEYALPARIGNFSDFYSSLSHATNVGALFRPDNPVLPNYRWLPVGYNGRTSSIRVSGENFRRPVGQIKNPNLDVPEFAPCRRLDYEAELGLLIAEGNELGSAIDITVTDAHVFGFCLLNDWSARDIQSWEYQPLGPFLAKSFFTSVSPWIVTLEALEPWRTGWARPEGDPAPLPHLWSAELAERGSIDIRVETLLQTARMRANGEAPVRLSISRYPDAYWAMSQLVAHQTSNGTNLCPGDLLGSGTLSGPDASTRACLLELTEGGKKPVALPNGETRSFLEDGDTVIMRASCEGGGYVRIGFGECTTTVLPAHQS</sequence>
<evidence type="ECO:0000313" key="17">
    <source>
        <dbReference type="Proteomes" id="UP000494102"/>
    </source>
</evidence>
<evidence type="ECO:0000256" key="9">
    <source>
        <dbReference type="ARBA" id="ARBA00022878"/>
    </source>
</evidence>
<keyword evidence="8 13" id="KW-0460">Magnesium</keyword>
<comment type="cofactor">
    <cofactor evidence="2 13">
        <name>Mg(2+)</name>
        <dbReference type="ChEBI" id="CHEBI:18420"/>
    </cofactor>
</comment>
<evidence type="ECO:0000256" key="2">
    <source>
        <dbReference type="ARBA" id="ARBA00001946"/>
    </source>
</evidence>
<dbReference type="Gene3D" id="3.90.850.10">
    <property type="entry name" value="Fumarylacetoacetase-like, C-terminal domain"/>
    <property type="match status" value="1"/>
</dbReference>
<dbReference type="RefSeq" id="WP_015002841.1">
    <property type="nucleotide sequence ID" value="NZ_CADILN010000002.1"/>
</dbReference>
<dbReference type="AlphaFoldDB" id="A0A6J5K3N4"/>
<feature type="binding site" evidence="12">
    <location>
        <position position="251"/>
    </location>
    <ligand>
        <name>substrate</name>
    </ligand>
</feature>
<dbReference type="SUPFAM" id="SSF56529">
    <property type="entry name" value="FAH"/>
    <property type="match status" value="1"/>
</dbReference>
<dbReference type="UniPathway" id="UPA00139">
    <property type="reaction ID" value="UER00341"/>
</dbReference>
<proteinExistence type="predicted"/>
<evidence type="ECO:0000256" key="4">
    <source>
        <dbReference type="ARBA" id="ARBA00012094"/>
    </source>
</evidence>
<feature type="binding site" evidence="13">
    <location>
        <position position="268"/>
    </location>
    <ligand>
        <name>Mg(2+)</name>
        <dbReference type="ChEBI" id="CHEBI:18420"/>
    </ligand>
</feature>
<dbReference type="EC" id="3.7.1.2" evidence="4"/>
<reference evidence="16 17" key="1">
    <citation type="submission" date="2020-04" db="EMBL/GenBank/DDBJ databases">
        <authorList>
            <person name="De Canck E."/>
        </authorList>
    </citation>
    <scope>NUCLEOTIDE SEQUENCE [LARGE SCALE GENOMIC DNA]</scope>
    <source>
        <strain evidence="16 17">LMG 9964</strain>
    </source>
</reference>
<protein>
    <recommendedName>
        <fullName evidence="4">fumarylacetoacetase</fullName>
        <ecNumber evidence="4">3.7.1.2</ecNumber>
    </recommendedName>
</protein>
<name>A0A6J5K3N4_9BURK</name>
<dbReference type="Pfam" id="PF01557">
    <property type="entry name" value="FAA_hydrolase"/>
    <property type="match status" value="1"/>
</dbReference>
<evidence type="ECO:0000256" key="8">
    <source>
        <dbReference type="ARBA" id="ARBA00022842"/>
    </source>
</evidence>
<feature type="binding site" evidence="12">
    <location>
        <position position="154"/>
    </location>
    <ligand>
        <name>substrate</name>
    </ligand>
</feature>
<feature type="binding site" evidence="12">
    <location>
        <position position="370"/>
    </location>
    <ligand>
        <name>substrate</name>
    </ligand>
</feature>
<evidence type="ECO:0000256" key="10">
    <source>
        <dbReference type="ARBA" id="ARBA00023232"/>
    </source>
</evidence>
<dbReference type="InterPro" id="IPR036663">
    <property type="entry name" value="Fumarylacetoacetase_C_sf"/>
</dbReference>
<keyword evidence="9" id="KW-0828">Tyrosine catabolism</keyword>
<gene>
    <name evidence="16" type="ORF">LMG9964_02222</name>
</gene>